<dbReference type="RefSeq" id="WP_124146824.1">
    <property type="nucleotide sequence ID" value="NZ_CAWOKI010000197.1"/>
</dbReference>
<reference evidence="4 5" key="1">
    <citation type="journal article" date="2018" name="ACS Chem. Biol.">
        <title>Ketoreductase domain dysfunction expands chemodiversity: malyngamide biosynthesis in the cyanobacterium Okeania hirsuta.</title>
        <authorList>
            <person name="Moss N.A."/>
            <person name="Leao T."/>
            <person name="Rankin M."/>
            <person name="McCullough T.M."/>
            <person name="Qu P."/>
            <person name="Korobeynikov A."/>
            <person name="Smith J.L."/>
            <person name="Gerwick L."/>
            <person name="Gerwick W.H."/>
        </authorList>
    </citation>
    <scope>NUCLEOTIDE SEQUENCE [LARGE SCALE GENOMIC DNA]</scope>
    <source>
        <strain evidence="4 5">PAB10Feb10-1</strain>
    </source>
</reference>
<keyword evidence="2" id="KW-0560">Oxidoreductase</keyword>
<dbReference type="EMBL" id="RCBY01000402">
    <property type="protein sequence ID" value="RQH21060.1"/>
    <property type="molecule type" value="Genomic_DNA"/>
</dbReference>
<comment type="similarity">
    <text evidence="1">Belongs to the nitroreductase family.</text>
</comment>
<evidence type="ECO:0000259" key="3">
    <source>
        <dbReference type="Pfam" id="PF00881"/>
    </source>
</evidence>
<dbReference type="Pfam" id="PF00881">
    <property type="entry name" value="Nitroreductase"/>
    <property type="match status" value="1"/>
</dbReference>
<keyword evidence="5" id="KW-1185">Reference proteome</keyword>
<gene>
    <name evidence="4" type="ORF">D5R40_31720</name>
</gene>
<evidence type="ECO:0000256" key="2">
    <source>
        <dbReference type="ARBA" id="ARBA00023002"/>
    </source>
</evidence>
<accession>A0A3N6PAH7</accession>
<dbReference type="InterPro" id="IPR000415">
    <property type="entry name" value="Nitroreductase-like"/>
</dbReference>
<comment type="caution">
    <text evidence="4">The sequence shown here is derived from an EMBL/GenBank/DDBJ whole genome shotgun (WGS) entry which is preliminary data.</text>
</comment>
<dbReference type="Gene3D" id="3.40.109.10">
    <property type="entry name" value="NADH Oxidase"/>
    <property type="match status" value="1"/>
</dbReference>
<evidence type="ECO:0000256" key="1">
    <source>
        <dbReference type="ARBA" id="ARBA00007118"/>
    </source>
</evidence>
<dbReference type="SUPFAM" id="SSF55469">
    <property type="entry name" value="FMN-dependent nitroreductase-like"/>
    <property type="match status" value="1"/>
</dbReference>
<dbReference type="OrthoDB" id="9782629at2"/>
<evidence type="ECO:0000313" key="4">
    <source>
        <dbReference type="EMBL" id="RQH21060.1"/>
    </source>
</evidence>
<dbReference type="InterPro" id="IPR029479">
    <property type="entry name" value="Nitroreductase"/>
</dbReference>
<evidence type="ECO:0000313" key="5">
    <source>
        <dbReference type="Proteomes" id="UP000269154"/>
    </source>
</evidence>
<protein>
    <submittedName>
        <fullName evidence="4">Nitroreductase</fullName>
    </submittedName>
</protein>
<feature type="domain" description="Nitroreductase" evidence="3">
    <location>
        <begin position="15"/>
        <end position="159"/>
    </location>
</feature>
<name>A0A3N6PAH7_9CYAN</name>
<dbReference type="AlphaFoldDB" id="A0A3N6PAH7"/>
<dbReference type="PANTHER" id="PTHR43673:SF10">
    <property type="entry name" value="NADH DEHYDROGENASE_NAD(P)H NITROREDUCTASE XCC3605-RELATED"/>
    <property type="match status" value="1"/>
</dbReference>
<dbReference type="GO" id="GO:0016491">
    <property type="term" value="F:oxidoreductase activity"/>
    <property type="evidence" value="ECO:0007669"/>
    <property type="project" value="UniProtKB-KW"/>
</dbReference>
<sequence>MEKPAKNQYPINELLKQRWSSLAFADKMVSSEVLLSLLEAARWSPSCFNEQPWSFIIATKENPTEYDRLFSCIVEGNQPWAGLAPVLMLSVAKLSFDRNNQPNRHAFHDVGLAVASLTFQATEMGLRVHQMGGFDVDKARELYKISAEYEPVAAIAIGYPGEPDILPESLRERELSPRSRKPINSFVFTGEWGQTASFI</sequence>
<dbReference type="Proteomes" id="UP000269154">
    <property type="component" value="Unassembled WGS sequence"/>
</dbReference>
<dbReference type="PANTHER" id="PTHR43673">
    <property type="entry name" value="NAD(P)H NITROREDUCTASE YDGI-RELATED"/>
    <property type="match status" value="1"/>
</dbReference>
<proteinExistence type="inferred from homology"/>
<organism evidence="4 5">
    <name type="scientific">Okeania hirsuta</name>
    <dbReference type="NCBI Taxonomy" id="1458930"/>
    <lineage>
        <taxon>Bacteria</taxon>
        <taxon>Bacillati</taxon>
        <taxon>Cyanobacteriota</taxon>
        <taxon>Cyanophyceae</taxon>
        <taxon>Oscillatoriophycideae</taxon>
        <taxon>Oscillatoriales</taxon>
        <taxon>Microcoleaceae</taxon>
        <taxon>Okeania</taxon>
    </lineage>
</organism>
<dbReference type="CDD" id="cd02138">
    <property type="entry name" value="TdsD-like"/>
    <property type="match status" value="1"/>
</dbReference>